<evidence type="ECO:0000313" key="1">
    <source>
        <dbReference type="EMBL" id="UOE21236.1"/>
    </source>
</evidence>
<protein>
    <submittedName>
        <fullName evidence="1">Nuclear transport factor 2 family protein</fullName>
    </submittedName>
</protein>
<dbReference type="InterPro" id="IPR032710">
    <property type="entry name" value="NTF2-like_dom_sf"/>
</dbReference>
<gene>
    <name evidence="1" type="ORF">NI17_008905</name>
</gene>
<dbReference type="EMBL" id="CP063196">
    <property type="protein sequence ID" value="UOE21236.1"/>
    <property type="molecule type" value="Genomic_DNA"/>
</dbReference>
<dbReference type="Gene3D" id="3.10.450.50">
    <property type="match status" value="1"/>
</dbReference>
<keyword evidence="2" id="KW-1185">Reference proteome</keyword>
<accession>A0A399G1J1</accession>
<sequence>MEHGTPADREAIAELKHAYCWHYDTGDLDALMRLFTADAVCDLDAFGSWRSAEEIRQGYARQMAATGIPGTRLHSVSNPVIRVNGDRAKGWWYLVDYNIEPGCTAPVRILATYDDDYLRTEEGWRIERTRLSIRWRCPE</sequence>
<dbReference type="AlphaFoldDB" id="A0A399G1J1"/>
<dbReference type="Pfam" id="PF13577">
    <property type="entry name" value="SnoaL_4"/>
    <property type="match status" value="1"/>
</dbReference>
<dbReference type="Proteomes" id="UP000265719">
    <property type="component" value="Chromosome"/>
</dbReference>
<dbReference type="InterPro" id="IPR037401">
    <property type="entry name" value="SnoaL-like"/>
</dbReference>
<reference evidence="1" key="1">
    <citation type="submission" date="2020-10" db="EMBL/GenBank/DDBJ databases">
        <title>De novo genome project of the cellulose decomposer Thermobifida halotolerans type strain.</title>
        <authorList>
            <person name="Nagy I."/>
            <person name="Horvath B."/>
            <person name="Kukolya J."/>
            <person name="Nagy I."/>
            <person name="Orsini M."/>
        </authorList>
    </citation>
    <scope>NUCLEOTIDE SEQUENCE</scope>
    <source>
        <strain evidence="1">DSM 44931</strain>
    </source>
</reference>
<dbReference type="RefSeq" id="WP_068691728.1">
    <property type="nucleotide sequence ID" value="NZ_CP063196.1"/>
</dbReference>
<proteinExistence type="predicted"/>
<dbReference type="SUPFAM" id="SSF54427">
    <property type="entry name" value="NTF2-like"/>
    <property type="match status" value="1"/>
</dbReference>
<name>A0A399G1J1_9ACTN</name>
<organism evidence="1 2">
    <name type="scientific">Thermobifida halotolerans</name>
    <dbReference type="NCBI Taxonomy" id="483545"/>
    <lineage>
        <taxon>Bacteria</taxon>
        <taxon>Bacillati</taxon>
        <taxon>Actinomycetota</taxon>
        <taxon>Actinomycetes</taxon>
        <taxon>Streptosporangiales</taxon>
        <taxon>Nocardiopsidaceae</taxon>
        <taxon>Thermobifida</taxon>
    </lineage>
</organism>
<dbReference type="KEGG" id="thao:NI17_008905"/>
<evidence type="ECO:0000313" key="2">
    <source>
        <dbReference type="Proteomes" id="UP000265719"/>
    </source>
</evidence>